<evidence type="ECO:0000313" key="5">
    <source>
        <dbReference type="EMBL" id="ABD26307.1"/>
    </source>
</evidence>
<evidence type="ECO:0000256" key="2">
    <source>
        <dbReference type="ARBA" id="ARBA00023125"/>
    </source>
</evidence>
<keyword evidence="2" id="KW-0238">DNA-binding</keyword>
<dbReference type="PRINTS" id="PR00032">
    <property type="entry name" value="HTHARAC"/>
</dbReference>
<accession>Q2G766</accession>
<dbReference type="PANTHER" id="PTHR46796">
    <property type="entry name" value="HTH-TYPE TRANSCRIPTIONAL ACTIVATOR RHAS-RELATED"/>
    <property type="match status" value="1"/>
</dbReference>
<feature type="domain" description="HTH araC/xylS-type" evidence="4">
    <location>
        <begin position="209"/>
        <end position="308"/>
    </location>
</feature>
<reference evidence="6" key="1">
    <citation type="submission" date="2006-01" db="EMBL/GenBank/DDBJ databases">
        <title>Complete sequence of Novosphingobium aromaticivorans DSM 12444.</title>
        <authorList>
            <consortium name="US DOE Joint Genome Institute"/>
            <person name="Copeland A."/>
            <person name="Lucas S."/>
            <person name="Lapidus A."/>
            <person name="Barry K."/>
            <person name="Detter J.C."/>
            <person name="Glavina T."/>
            <person name="Hammon N."/>
            <person name="Israni S."/>
            <person name="Pitluck S."/>
            <person name="Chain P."/>
            <person name="Malfatti S."/>
            <person name="Shin M."/>
            <person name="Vergez L."/>
            <person name="Schmutz J."/>
            <person name="Larimer F."/>
            <person name="Land M."/>
            <person name="Kyrpides N."/>
            <person name="Ivanova N."/>
            <person name="Fredrickson J."/>
            <person name="Balkwill D."/>
            <person name="Romine M.F."/>
            <person name="Richardson P."/>
        </authorList>
    </citation>
    <scope>NUCLEOTIDE SEQUENCE [LARGE SCALE GENOMIC DNA]</scope>
    <source>
        <strain evidence="6">ATCC 700278 / DSM 12444 / CCUG 56034 / CIP 105152 / NBRC 16084 / F199</strain>
    </source>
</reference>
<dbReference type="GO" id="GO:0003700">
    <property type="term" value="F:DNA-binding transcription factor activity"/>
    <property type="evidence" value="ECO:0007669"/>
    <property type="project" value="InterPro"/>
</dbReference>
<sequence>MGALLKFHTQDVAPQDRARYWNEIADRVFTGTFVNVPGEDFSGRMLSWRVGELDMIRTDSTHSGVGRTPIAQDDERLILHLQCRGTSQHMQKQAECALEPGDFVLASPHIPYSIKLTGHEMLVVEFPRAPLAERFPGVDDALLQRMCGASPGGRVFHDFLLSLWQQGERAAEDPEWEVGVNAVFYDLAAMAMRGAQRPNAEVGEADLRRKVLAMVSSSLEDPALRTASIADACNISVRTVQNVFAAMGTTPTAYILEQRLRRAADRLVGRPDASITEIAFELGFNDSAYFTRCFRQQFGAAPRDWRLGRMSS</sequence>
<dbReference type="Gene3D" id="1.10.10.60">
    <property type="entry name" value="Homeodomain-like"/>
    <property type="match status" value="1"/>
</dbReference>
<dbReference type="KEGG" id="nar:Saro_1867"/>
<dbReference type="SMART" id="SM00342">
    <property type="entry name" value="HTH_ARAC"/>
    <property type="match status" value="1"/>
</dbReference>
<dbReference type="Pfam" id="PF12833">
    <property type="entry name" value="HTH_18"/>
    <property type="match status" value="1"/>
</dbReference>
<dbReference type="InterPro" id="IPR018060">
    <property type="entry name" value="HTH_AraC"/>
</dbReference>
<dbReference type="EMBL" id="CP000248">
    <property type="protein sequence ID" value="ABD26307.1"/>
    <property type="molecule type" value="Genomic_DNA"/>
</dbReference>
<keyword evidence="1" id="KW-0805">Transcription regulation</keyword>
<organism evidence="5 6">
    <name type="scientific">Novosphingobium aromaticivorans (strain ATCC 700278 / DSM 12444 / CCUG 56034 / CIP 105152 / NBRC 16084 / F199)</name>
    <dbReference type="NCBI Taxonomy" id="279238"/>
    <lineage>
        <taxon>Bacteria</taxon>
        <taxon>Pseudomonadati</taxon>
        <taxon>Pseudomonadota</taxon>
        <taxon>Alphaproteobacteria</taxon>
        <taxon>Sphingomonadales</taxon>
        <taxon>Sphingomonadaceae</taxon>
        <taxon>Novosphingobium</taxon>
    </lineage>
</organism>
<dbReference type="RefSeq" id="WP_011445517.1">
    <property type="nucleotide sequence ID" value="NC_007794.1"/>
</dbReference>
<proteinExistence type="predicted"/>
<dbReference type="PROSITE" id="PS00041">
    <property type="entry name" value="HTH_ARAC_FAMILY_1"/>
    <property type="match status" value="1"/>
</dbReference>
<dbReference type="PANTHER" id="PTHR46796:SF6">
    <property type="entry name" value="ARAC SUBFAMILY"/>
    <property type="match status" value="1"/>
</dbReference>
<dbReference type="AlphaFoldDB" id="Q2G766"/>
<dbReference type="GO" id="GO:0043565">
    <property type="term" value="F:sequence-specific DNA binding"/>
    <property type="evidence" value="ECO:0007669"/>
    <property type="project" value="InterPro"/>
</dbReference>
<dbReference type="InterPro" id="IPR035418">
    <property type="entry name" value="AraC-bd_2"/>
</dbReference>
<keyword evidence="3" id="KW-0804">Transcription</keyword>
<keyword evidence="6" id="KW-1185">Reference proteome</keyword>
<evidence type="ECO:0000259" key="4">
    <source>
        <dbReference type="PROSITE" id="PS01124"/>
    </source>
</evidence>
<gene>
    <name evidence="5" type="ordered locus">Saro_1867</name>
</gene>
<protein>
    <submittedName>
        <fullName evidence="5">Transcriptional regulator, AraC family</fullName>
    </submittedName>
</protein>
<dbReference type="Pfam" id="PF14525">
    <property type="entry name" value="AraC_binding_2"/>
    <property type="match status" value="1"/>
</dbReference>
<dbReference type="InterPro" id="IPR020449">
    <property type="entry name" value="Tscrpt_reg_AraC-type_HTH"/>
</dbReference>
<name>Q2G766_NOVAD</name>
<dbReference type="InterPro" id="IPR018062">
    <property type="entry name" value="HTH_AraC-typ_CS"/>
</dbReference>
<dbReference type="Proteomes" id="UP000009134">
    <property type="component" value="Chromosome"/>
</dbReference>
<dbReference type="InterPro" id="IPR050204">
    <property type="entry name" value="AraC_XylS_family_regulators"/>
</dbReference>
<dbReference type="STRING" id="279238.Saro_1867"/>
<dbReference type="HOGENOM" id="CLU_049704_2_1_5"/>
<dbReference type="PROSITE" id="PS01124">
    <property type="entry name" value="HTH_ARAC_FAMILY_2"/>
    <property type="match status" value="1"/>
</dbReference>
<dbReference type="InterPro" id="IPR009057">
    <property type="entry name" value="Homeodomain-like_sf"/>
</dbReference>
<evidence type="ECO:0000256" key="1">
    <source>
        <dbReference type="ARBA" id="ARBA00023015"/>
    </source>
</evidence>
<dbReference type="SUPFAM" id="SSF46689">
    <property type="entry name" value="Homeodomain-like"/>
    <property type="match status" value="1"/>
</dbReference>
<dbReference type="eggNOG" id="COG2207">
    <property type="taxonomic scope" value="Bacteria"/>
</dbReference>
<evidence type="ECO:0000313" key="6">
    <source>
        <dbReference type="Proteomes" id="UP000009134"/>
    </source>
</evidence>
<evidence type="ECO:0000256" key="3">
    <source>
        <dbReference type="ARBA" id="ARBA00023163"/>
    </source>
</evidence>